<dbReference type="Proteomes" id="UP001060085">
    <property type="component" value="Linkage Group LG04"/>
</dbReference>
<evidence type="ECO:0000313" key="1">
    <source>
        <dbReference type="EMBL" id="KAI5666302.1"/>
    </source>
</evidence>
<accession>A0ACC0B123</accession>
<keyword evidence="2" id="KW-1185">Reference proteome</keyword>
<dbReference type="EMBL" id="CM044704">
    <property type="protein sequence ID" value="KAI5666302.1"/>
    <property type="molecule type" value="Genomic_DNA"/>
</dbReference>
<evidence type="ECO:0000313" key="2">
    <source>
        <dbReference type="Proteomes" id="UP001060085"/>
    </source>
</evidence>
<reference evidence="2" key="1">
    <citation type="journal article" date="2023" name="Nat. Plants">
        <title>Single-cell RNA sequencing provides a high-resolution roadmap for understanding the multicellular compartmentation of specialized metabolism.</title>
        <authorList>
            <person name="Sun S."/>
            <person name="Shen X."/>
            <person name="Li Y."/>
            <person name="Li Y."/>
            <person name="Wang S."/>
            <person name="Li R."/>
            <person name="Zhang H."/>
            <person name="Shen G."/>
            <person name="Guo B."/>
            <person name="Wei J."/>
            <person name="Xu J."/>
            <person name="St-Pierre B."/>
            <person name="Chen S."/>
            <person name="Sun C."/>
        </authorList>
    </citation>
    <scope>NUCLEOTIDE SEQUENCE [LARGE SCALE GENOMIC DNA]</scope>
</reference>
<name>A0ACC0B123_CATRO</name>
<gene>
    <name evidence="1" type="ORF">M9H77_16155</name>
</gene>
<sequence>MAREREILELIHEQDWLRRFLAQFLSIARDSIDRARAELEYQPGCFGVSGVLVGTWHSSLRIVDMRSPSFRQSEPIREATPHPEQAMHKFYGEVEQEIKAKLFLEQLNDIYDTLKYKDALRVRFAAFRLRRTAKD</sequence>
<organism evidence="1 2">
    <name type="scientific">Catharanthus roseus</name>
    <name type="common">Madagascar periwinkle</name>
    <name type="synonym">Vinca rosea</name>
    <dbReference type="NCBI Taxonomy" id="4058"/>
    <lineage>
        <taxon>Eukaryota</taxon>
        <taxon>Viridiplantae</taxon>
        <taxon>Streptophyta</taxon>
        <taxon>Embryophyta</taxon>
        <taxon>Tracheophyta</taxon>
        <taxon>Spermatophyta</taxon>
        <taxon>Magnoliopsida</taxon>
        <taxon>eudicotyledons</taxon>
        <taxon>Gunneridae</taxon>
        <taxon>Pentapetalae</taxon>
        <taxon>asterids</taxon>
        <taxon>lamiids</taxon>
        <taxon>Gentianales</taxon>
        <taxon>Apocynaceae</taxon>
        <taxon>Rauvolfioideae</taxon>
        <taxon>Vinceae</taxon>
        <taxon>Catharanthinae</taxon>
        <taxon>Catharanthus</taxon>
    </lineage>
</organism>
<proteinExistence type="predicted"/>
<protein>
    <submittedName>
        <fullName evidence="1">Uncharacterized protein</fullName>
    </submittedName>
</protein>
<comment type="caution">
    <text evidence="1">The sequence shown here is derived from an EMBL/GenBank/DDBJ whole genome shotgun (WGS) entry which is preliminary data.</text>
</comment>